<organism evidence="1 2">
    <name type="scientific">Streblomastix strix</name>
    <dbReference type="NCBI Taxonomy" id="222440"/>
    <lineage>
        <taxon>Eukaryota</taxon>
        <taxon>Metamonada</taxon>
        <taxon>Preaxostyla</taxon>
        <taxon>Oxymonadida</taxon>
        <taxon>Streblomastigidae</taxon>
        <taxon>Streblomastix</taxon>
    </lineage>
</organism>
<sequence>MLQDYNLLFQTLNTKAKIRIKVLPFGIIQERETDRMIGQIQEEISRIFDIDIILEMTSDRKVEDKEEEEEITEEEVIEEIEAVVIEIAGQQTHNIMQQITIYPQPQVYQLAIQPSISTSQSSETTSSNIILIPTPSMQQVQQEQDHLLHPPVAVSPPLINPSNIELPPVVDTQPNNMLVPQQQMMITIAMMMYLEMQIQLSYRLEVVEKEERRIEVEARHNLKHNPCMP</sequence>
<dbReference type="EMBL" id="SNRW01020210">
    <property type="protein sequence ID" value="KAA6365690.1"/>
    <property type="molecule type" value="Genomic_DNA"/>
</dbReference>
<evidence type="ECO:0000313" key="2">
    <source>
        <dbReference type="Proteomes" id="UP000324800"/>
    </source>
</evidence>
<protein>
    <submittedName>
        <fullName evidence="1">Uncharacterized protein</fullName>
    </submittedName>
</protein>
<dbReference type="AlphaFoldDB" id="A0A5J4U651"/>
<proteinExistence type="predicted"/>
<dbReference type="Proteomes" id="UP000324800">
    <property type="component" value="Unassembled WGS sequence"/>
</dbReference>
<gene>
    <name evidence="1" type="ORF">EZS28_038784</name>
</gene>
<accession>A0A5J4U651</accession>
<comment type="caution">
    <text evidence="1">The sequence shown here is derived from an EMBL/GenBank/DDBJ whole genome shotgun (WGS) entry which is preliminary data.</text>
</comment>
<name>A0A5J4U651_9EUKA</name>
<evidence type="ECO:0000313" key="1">
    <source>
        <dbReference type="EMBL" id="KAA6365690.1"/>
    </source>
</evidence>
<reference evidence="1 2" key="1">
    <citation type="submission" date="2019-03" db="EMBL/GenBank/DDBJ databases">
        <title>Single cell metagenomics reveals metabolic interactions within the superorganism composed of flagellate Streblomastix strix and complex community of Bacteroidetes bacteria on its surface.</title>
        <authorList>
            <person name="Treitli S.C."/>
            <person name="Kolisko M."/>
            <person name="Husnik F."/>
            <person name="Keeling P."/>
            <person name="Hampl V."/>
        </authorList>
    </citation>
    <scope>NUCLEOTIDE SEQUENCE [LARGE SCALE GENOMIC DNA]</scope>
    <source>
        <strain evidence="1">ST1C</strain>
    </source>
</reference>